<accession>A0ABS0U034</accession>
<comment type="caution">
    <text evidence="2">The sequence shown here is derived from an EMBL/GenBank/DDBJ whole genome shotgun (WGS) entry which is preliminary data.</text>
</comment>
<organism evidence="2 3">
    <name type="scientific">Serratia proteamaculans</name>
    <dbReference type="NCBI Taxonomy" id="28151"/>
    <lineage>
        <taxon>Bacteria</taxon>
        <taxon>Pseudomonadati</taxon>
        <taxon>Pseudomonadota</taxon>
        <taxon>Gammaproteobacteria</taxon>
        <taxon>Enterobacterales</taxon>
        <taxon>Yersiniaceae</taxon>
        <taxon>Serratia</taxon>
    </lineage>
</organism>
<proteinExistence type="predicted"/>
<evidence type="ECO:0000313" key="3">
    <source>
        <dbReference type="Proteomes" id="UP000639004"/>
    </source>
</evidence>
<protein>
    <submittedName>
        <fullName evidence="2">Glycosyltransferase family 2 protein</fullName>
    </submittedName>
</protein>
<dbReference type="Proteomes" id="UP000639004">
    <property type="component" value="Unassembled WGS sequence"/>
</dbReference>
<dbReference type="SUPFAM" id="SSF53448">
    <property type="entry name" value="Nucleotide-diphospho-sugar transferases"/>
    <property type="match status" value="1"/>
</dbReference>
<sequence length="272" mass="31260">MKIVASLVLFKHEYQDIKQTLSSLFAEDSVSKVVIVDNGSFCQWLTTFCHEKLEVIRLPVNEGFGAGHNAVFTRYASIAPFILICNPDISFAKGEVDKLYQFSLDEGVGLSIPKVVYPDGSLQHGTKLLPSPYQLLIRRFLSSFSQTVNNNYELRQADYSKPFFAPSLSGCFMLISQQALHEIKGFDTRFFLYLEDVDLSRRVCLASYPVSYFPGALVVHESQRRSYTNLRFLCYHMVSAVRYFSKWGWFRDRQRDSLNKRCLDNLPLIKKV</sequence>
<keyword evidence="3" id="KW-1185">Reference proteome</keyword>
<gene>
    <name evidence="2" type="ORF">JEQ07_24700</name>
</gene>
<evidence type="ECO:0000313" key="2">
    <source>
        <dbReference type="EMBL" id="MBI6183584.1"/>
    </source>
</evidence>
<dbReference type="Pfam" id="PF00535">
    <property type="entry name" value="Glycos_transf_2"/>
    <property type="match status" value="1"/>
</dbReference>
<evidence type="ECO:0000259" key="1">
    <source>
        <dbReference type="Pfam" id="PF00535"/>
    </source>
</evidence>
<dbReference type="Gene3D" id="3.90.550.10">
    <property type="entry name" value="Spore Coat Polysaccharide Biosynthesis Protein SpsA, Chain A"/>
    <property type="match status" value="1"/>
</dbReference>
<dbReference type="PANTHER" id="PTHR43179">
    <property type="entry name" value="RHAMNOSYLTRANSFERASE WBBL"/>
    <property type="match status" value="1"/>
</dbReference>
<feature type="domain" description="Glycosyltransferase 2-like" evidence="1">
    <location>
        <begin position="10"/>
        <end position="182"/>
    </location>
</feature>
<dbReference type="RefSeq" id="WP_198642694.1">
    <property type="nucleotide sequence ID" value="NZ_JAEHSL010000045.1"/>
</dbReference>
<dbReference type="InterPro" id="IPR001173">
    <property type="entry name" value="Glyco_trans_2-like"/>
</dbReference>
<dbReference type="InterPro" id="IPR029044">
    <property type="entry name" value="Nucleotide-diphossugar_trans"/>
</dbReference>
<name>A0ABS0U034_SERPR</name>
<dbReference type="PANTHER" id="PTHR43179:SF10">
    <property type="entry name" value="GLYCOSYL TRANSFERASE"/>
    <property type="match status" value="1"/>
</dbReference>
<dbReference type="EMBL" id="JAEHSL010000045">
    <property type="protein sequence ID" value="MBI6183584.1"/>
    <property type="molecule type" value="Genomic_DNA"/>
</dbReference>
<reference evidence="2 3" key="1">
    <citation type="submission" date="2020-12" db="EMBL/GenBank/DDBJ databases">
        <title>Enhanced detection system for hospital associated transmission using whole genome sequencing surveillance.</title>
        <authorList>
            <person name="Harrison L.H."/>
            <person name="Van Tyne D."/>
            <person name="Marsh J.W."/>
            <person name="Griffith M.P."/>
            <person name="Snyder D.J."/>
            <person name="Cooper V.S."/>
            <person name="Mustapha M."/>
        </authorList>
    </citation>
    <scope>NUCLEOTIDE SEQUENCE [LARGE SCALE GENOMIC DNA]</scope>
    <source>
        <strain evidence="2 3">SER00238</strain>
    </source>
</reference>